<organism evidence="1 2">
    <name type="scientific">Sphaerodactylus townsendi</name>
    <dbReference type="NCBI Taxonomy" id="933632"/>
    <lineage>
        <taxon>Eukaryota</taxon>
        <taxon>Metazoa</taxon>
        <taxon>Chordata</taxon>
        <taxon>Craniata</taxon>
        <taxon>Vertebrata</taxon>
        <taxon>Euteleostomi</taxon>
        <taxon>Lepidosauria</taxon>
        <taxon>Squamata</taxon>
        <taxon>Bifurcata</taxon>
        <taxon>Gekkota</taxon>
        <taxon>Sphaerodactylidae</taxon>
        <taxon>Sphaerodactylus</taxon>
    </lineage>
</organism>
<keyword evidence="2" id="KW-1185">Reference proteome</keyword>
<accession>A0ACB8FV88</accession>
<evidence type="ECO:0000313" key="1">
    <source>
        <dbReference type="EMBL" id="KAH8011090.1"/>
    </source>
</evidence>
<dbReference type="Proteomes" id="UP000827872">
    <property type="component" value="Linkage Group LG11"/>
</dbReference>
<sequence length="277" mass="31296">MWAQSGRQGPQWNRAEVFLGALSYFQVVFRARRGISYVGDVAVDDISFEDCSPMQVPIQPCTSEEFTCANKYCIPKDNLCDFVNDCADNSDESQSICGTSIGRCDFEFDLCDWEQAQTDDFDWNLRIGGILRTGTQPIADHTLQKPSGHYIFIKSSFPQLPGQEAGISSMAISRRSRNCKLVFYYHMYGVDMRSLTVYQVMASHSKKMLFNLTGDQGNFWNRKVLPLEADEDFQVTFEGRVGKGRRGGIALDDITFTKECLPSSYFFPDERTPSTGT</sequence>
<reference evidence="1" key="1">
    <citation type="submission" date="2021-08" db="EMBL/GenBank/DDBJ databases">
        <title>The first chromosome-level gecko genome reveals the dynamic sex chromosomes of Neotropical dwarf geckos (Sphaerodactylidae: Sphaerodactylus).</title>
        <authorList>
            <person name="Pinto B.J."/>
            <person name="Keating S.E."/>
            <person name="Gamble T."/>
        </authorList>
    </citation>
    <scope>NUCLEOTIDE SEQUENCE</scope>
    <source>
        <strain evidence="1">TG3544</strain>
    </source>
</reference>
<name>A0ACB8FV88_9SAUR</name>
<proteinExistence type="predicted"/>
<dbReference type="EMBL" id="CM037624">
    <property type="protein sequence ID" value="KAH8011090.1"/>
    <property type="molecule type" value="Genomic_DNA"/>
</dbReference>
<gene>
    <name evidence="1" type="primary">MALRD1</name>
    <name evidence="1" type="ORF">K3G42_018388</name>
</gene>
<evidence type="ECO:0000313" key="2">
    <source>
        <dbReference type="Proteomes" id="UP000827872"/>
    </source>
</evidence>
<protein>
    <submittedName>
        <fullName evidence="1">MAM and LDL-receptor class A domain-containing protein 1</fullName>
    </submittedName>
</protein>
<comment type="caution">
    <text evidence="1">The sequence shown here is derived from an EMBL/GenBank/DDBJ whole genome shotgun (WGS) entry which is preliminary data.</text>
</comment>